<evidence type="ECO:0000259" key="3">
    <source>
        <dbReference type="Pfam" id="PF23247"/>
    </source>
</evidence>
<protein>
    <recommendedName>
        <fullName evidence="3">Disease resistance protein At4g27190-like leucine-rich repeats domain-containing protein</fullName>
    </recommendedName>
</protein>
<reference evidence="4" key="1">
    <citation type="submission" date="2023-02" db="EMBL/GenBank/DDBJ databases">
        <title>Genome of toxic invasive species Heracleum sosnowskyi carries increased number of genes despite the absence of recent whole-genome duplications.</title>
        <authorList>
            <person name="Schelkunov M."/>
            <person name="Shtratnikova V."/>
            <person name="Makarenko M."/>
            <person name="Klepikova A."/>
            <person name="Omelchenko D."/>
            <person name="Novikova G."/>
            <person name="Obukhova E."/>
            <person name="Bogdanov V."/>
            <person name="Penin A."/>
            <person name="Logacheva M."/>
        </authorList>
    </citation>
    <scope>NUCLEOTIDE SEQUENCE</scope>
    <source>
        <strain evidence="4">Hsosn_3</strain>
        <tissue evidence="4">Leaf</tissue>
    </source>
</reference>
<proteinExistence type="predicted"/>
<dbReference type="PANTHER" id="PTHR33463:SF204">
    <property type="entry name" value="NB-ARC DOMAIN-CONTAINING PROTEIN"/>
    <property type="match status" value="1"/>
</dbReference>
<feature type="domain" description="Disease resistance protein At4g27190-like leucine-rich repeats" evidence="3">
    <location>
        <begin position="356"/>
        <end position="458"/>
    </location>
</feature>
<comment type="caution">
    <text evidence="4">The sequence shown here is derived from an EMBL/GenBank/DDBJ whole genome shotgun (WGS) entry which is preliminary data.</text>
</comment>
<accession>A0AAD8HQ65</accession>
<dbReference type="SUPFAM" id="SSF52047">
    <property type="entry name" value="RNI-like"/>
    <property type="match status" value="2"/>
</dbReference>
<gene>
    <name evidence="4" type="ORF">POM88_037348</name>
</gene>
<dbReference type="PANTHER" id="PTHR33463">
    <property type="entry name" value="NB-ARC DOMAIN-CONTAINING PROTEIN-RELATED"/>
    <property type="match status" value="1"/>
</dbReference>
<evidence type="ECO:0000313" key="4">
    <source>
        <dbReference type="EMBL" id="KAK1371256.1"/>
    </source>
</evidence>
<dbReference type="Proteomes" id="UP001237642">
    <property type="component" value="Unassembled WGS sequence"/>
</dbReference>
<dbReference type="EMBL" id="JAUIZM010000008">
    <property type="protein sequence ID" value="KAK1371256.1"/>
    <property type="molecule type" value="Genomic_DNA"/>
</dbReference>
<keyword evidence="5" id="KW-1185">Reference proteome</keyword>
<evidence type="ECO:0000256" key="2">
    <source>
        <dbReference type="SAM" id="MobiDB-lite"/>
    </source>
</evidence>
<dbReference type="Pfam" id="PF23247">
    <property type="entry name" value="LRR_RPS2"/>
    <property type="match status" value="3"/>
</dbReference>
<keyword evidence="1" id="KW-0611">Plant defense</keyword>
<feature type="domain" description="Disease resistance protein At4g27190-like leucine-rich repeats" evidence="3">
    <location>
        <begin position="172"/>
        <end position="303"/>
    </location>
</feature>
<organism evidence="4 5">
    <name type="scientific">Heracleum sosnowskyi</name>
    <dbReference type="NCBI Taxonomy" id="360622"/>
    <lineage>
        <taxon>Eukaryota</taxon>
        <taxon>Viridiplantae</taxon>
        <taxon>Streptophyta</taxon>
        <taxon>Embryophyta</taxon>
        <taxon>Tracheophyta</taxon>
        <taxon>Spermatophyta</taxon>
        <taxon>Magnoliopsida</taxon>
        <taxon>eudicotyledons</taxon>
        <taxon>Gunneridae</taxon>
        <taxon>Pentapetalae</taxon>
        <taxon>asterids</taxon>
        <taxon>campanulids</taxon>
        <taxon>Apiales</taxon>
        <taxon>Apiaceae</taxon>
        <taxon>Apioideae</taxon>
        <taxon>apioid superclade</taxon>
        <taxon>Tordylieae</taxon>
        <taxon>Tordyliinae</taxon>
        <taxon>Heracleum</taxon>
    </lineage>
</organism>
<name>A0AAD8HQ65_9APIA</name>
<feature type="region of interest" description="Disordered" evidence="2">
    <location>
        <begin position="500"/>
        <end position="538"/>
    </location>
</feature>
<feature type="domain" description="Disease resistance protein At4g27190-like leucine-rich repeats" evidence="3">
    <location>
        <begin position="60"/>
        <end position="100"/>
    </location>
</feature>
<feature type="compositionally biased region" description="Acidic residues" evidence="2">
    <location>
        <begin position="518"/>
        <end position="529"/>
    </location>
</feature>
<sequence>MVAFPSLEDLFVGTLHDTGSDMWGKYDYSDDNVSSFSKLKNLRVLECDKLETMIPPAMLNRMRNLEAVYIGGCKSLINVFPSSIARDLIHLKSLEVSGCELLTEIIGPDEQEITDSIVFPDLTRLQLCDLPSLTSFWCYLTGEDNSYKVEFPNLVDLDLWCEKFSLGAKELGMDVFTCQRLKRLTLRNCGYSTALALSIFKSLQQLQSMEIYNSTLLEEIVEDVKGDEASGMDKETLTLPQLKYLRLENLPNIKSFILNSNYECHMPALTEVKIHKCGISTLFTFSSLRSLPQLQELEISNCALLEEIVEGARGDEASGMDKKTITLFKLRSVILSYLPNLKNFIHSANYKCHMPALTKVAIYDCGFSTLFTLSDLRKLHQLAEIDVSDCRLLESIADDVGNDETSFKDDTIITFSQLTKIHLQSLPSLKCFSSSSSYTFSMPKLNDFSMQSCPQMEYFTFLKASTPMARVSVNWKVWKHIPDLNDYIRKRCERRSRLSGSVGKSRCSAQELEKESERVEEEQPEEDTKENDQLLIQQ</sequence>
<dbReference type="InterPro" id="IPR057135">
    <property type="entry name" value="At4g27190-like_LRR"/>
</dbReference>
<dbReference type="InterPro" id="IPR032675">
    <property type="entry name" value="LRR_dom_sf"/>
</dbReference>
<reference evidence="4" key="2">
    <citation type="submission" date="2023-05" db="EMBL/GenBank/DDBJ databases">
        <authorList>
            <person name="Schelkunov M.I."/>
        </authorList>
    </citation>
    <scope>NUCLEOTIDE SEQUENCE</scope>
    <source>
        <strain evidence="4">Hsosn_3</strain>
        <tissue evidence="4">Leaf</tissue>
    </source>
</reference>
<dbReference type="Gene3D" id="3.80.10.10">
    <property type="entry name" value="Ribonuclease Inhibitor"/>
    <property type="match status" value="2"/>
</dbReference>
<dbReference type="AlphaFoldDB" id="A0AAD8HQ65"/>
<evidence type="ECO:0000313" key="5">
    <source>
        <dbReference type="Proteomes" id="UP001237642"/>
    </source>
</evidence>
<evidence type="ECO:0000256" key="1">
    <source>
        <dbReference type="ARBA" id="ARBA00022821"/>
    </source>
</evidence>
<dbReference type="InterPro" id="IPR050905">
    <property type="entry name" value="Plant_NBS-LRR"/>
</dbReference>